<gene>
    <name evidence="1" type="ORF">METZ01_LOCUS118996</name>
</gene>
<protein>
    <submittedName>
        <fullName evidence="1">Uncharacterized protein</fullName>
    </submittedName>
</protein>
<dbReference type="EMBL" id="UINC01015763">
    <property type="protein sequence ID" value="SVA66142.1"/>
    <property type="molecule type" value="Genomic_DNA"/>
</dbReference>
<dbReference type="AlphaFoldDB" id="A0A381XNT5"/>
<proteinExistence type="predicted"/>
<accession>A0A381XNT5</accession>
<sequence length="80" mass="9576">MLEQITTFGKQGMVYRRGHQIVLENERTGEHVAVKVVQYDSMQGWLAENGEGDWQWYHEKDNQNWPEDTEFWKYIKKVGT</sequence>
<evidence type="ECO:0000313" key="1">
    <source>
        <dbReference type="EMBL" id="SVA66142.1"/>
    </source>
</evidence>
<organism evidence="1">
    <name type="scientific">marine metagenome</name>
    <dbReference type="NCBI Taxonomy" id="408172"/>
    <lineage>
        <taxon>unclassified sequences</taxon>
        <taxon>metagenomes</taxon>
        <taxon>ecological metagenomes</taxon>
    </lineage>
</organism>
<reference evidence="1" key="1">
    <citation type="submission" date="2018-05" db="EMBL/GenBank/DDBJ databases">
        <authorList>
            <person name="Lanie J.A."/>
            <person name="Ng W.-L."/>
            <person name="Kazmierczak K.M."/>
            <person name="Andrzejewski T.M."/>
            <person name="Davidsen T.M."/>
            <person name="Wayne K.J."/>
            <person name="Tettelin H."/>
            <person name="Glass J.I."/>
            <person name="Rusch D."/>
            <person name="Podicherti R."/>
            <person name="Tsui H.-C.T."/>
            <person name="Winkler M.E."/>
        </authorList>
    </citation>
    <scope>NUCLEOTIDE SEQUENCE</scope>
</reference>
<name>A0A381XNT5_9ZZZZ</name>